<dbReference type="SUPFAM" id="SSF54160">
    <property type="entry name" value="Chromo domain-like"/>
    <property type="match status" value="1"/>
</dbReference>
<dbReference type="SMART" id="SM00298">
    <property type="entry name" value="CHROMO"/>
    <property type="match status" value="1"/>
</dbReference>
<dbReference type="InterPro" id="IPR016197">
    <property type="entry name" value="Chromo-like_dom_sf"/>
</dbReference>
<proteinExistence type="predicted"/>
<dbReference type="Proteomes" id="UP000249723">
    <property type="component" value="Unassembled WGS sequence"/>
</dbReference>
<dbReference type="InterPro" id="IPR000953">
    <property type="entry name" value="Chromo/chromo_shadow_dom"/>
</dbReference>
<dbReference type="EMBL" id="FMWP01000117">
    <property type="protein sequence ID" value="SDA01976.1"/>
    <property type="molecule type" value="Genomic_DNA"/>
</dbReference>
<protein>
    <submittedName>
        <fullName evidence="3">BZ3500_MvSof-1268-A1-R1_Chr10-2g03040 protein</fullName>
    </submittedName>
</protein>
<dbReference type="PANTHER" id="PTHR46148">
    <property type="entry name" value="CHROMO DOMAIN-CONTAINING PROTEIN"/>
    <property type="match status" value="1"/>
</dbReference>
<dbReference type="AlphaFoldDB" id="A0A2X0K6T6"/>
<dbReference type="STRING" id="289078.A0A2X0K6T6"/>
<organism evidence="3 4">
    <name type="scientific">Microbotryum saponariae</name>
    <dbReference type="NCBI Taxonomy" id="289078"/>
    <lineage>
        <taxon>Eukaryota</taxon>
        <taxon>Fungi</taxon>
        <taxon>Dikarya</taxon>
        <taxon>Basidiomycota</taxon>
        <taxon>Pucciniomycotina</taxon>
        <taxon>Microbotryomycetes</taxon>
        <taxon>Microbotryales</taxon>
        <taxon>Microbotryaceae</taxon>
        <taxon>Microbotryum</taxon>
    </lineage>
</organism>
<keyword evidence="4" id="KW-1185">Reference proteome</keyword>
<dbReference type="InterPro" id="IPR056924">
    <property type="entry name" value="SH3_Tf2-1"/>
</dbReference>
<gene>
    <name evidence="3" type="ORF">BZ3500_MVSOF-1268-A1-R1_CHR10-2G03040</name>
</gene>
<evidence type="ECO:0000256" key="1">
    <source>
        <dbReference type="SAM" id="MobiDB-lite"/>
    </source>
</evidence>
<sequence>MDILPAPSHTKQTPFFANYGYHPTLDLTLPSYSSKTQNAFASNHYDTLRDTHALMRYDLAAAIAKMERNYNKTRNENPEFKTDDLVWLSARNIESVRESKKLDFKWLGPFKILAPVGRSAFRLDLPPSLRVHNVVHVSLLRKYDESNIEGRIVPPPPVTLIDGNDEHEIETILDSRTRNGALQYLVQWRGTLSATNPQWVRDYILDHAIDLVKQFHIQHPRAAKSAPHRVSSRSGAQLSKEGVTPGTPKRRGRNRERSDQASAGPATGSSRN</sequence>
<accession>A0A2X0K6T6</accession>
<evidence type="ECO:0000313" key="3">
    <source>
        <dbReference type="EMBL" id="SDA01976.1"/>
    </source>
</evidence>
<dbReference type="CDD" id="cd00024">
    <property type="entry name" value="CD_CSD"/>
    <property type="match status" value="1"/>
</dbReference>
<dbReference type="Gene3D" id="2.40.50.40">
    <property type="match status" value="1"/>
</dbReference>
<feature type="region of interest" description="Disordered" evidence="1">
    <location>
        <begin position="220"/>
        <end position="272"/>
    </location>
</feature>
<feature type="domain" description="Chromo" evidence="2">
    <location>
        <begin position="167"/>
        <end position="227"/>
    </location>
</feature>
<dbReference type="GO" id="GO:0006338">
    <property type="term" value="P:chromatin remodeling"/>
    <property type="evidence" value="ECO:0007669"/>
    <property type="project" value="UniProtKB-ARBA"/>
</dbReference>
<evidence type="ECO:0000313" key="4">
    <source>
        <dbReference type="Proteomes" id="UP000249723"/>
    </source>
</evidence>
<name>A0A2X0K6T6_9BASI</name>
<dbReference type="Pfam" id="PF00385">
    <property type="entry name" value="Chromo"/>
    <property type="match status" value="1"/>
</dbReference>
<dbReference type="OrthoDB" id="2273864at2759"/>
<dbReference type="PANTHER" id="PTHR46148:SF52">
    <property type="entry name" value="OS04G0603800 PROTEIN"/>
    <property type="match status" value="1"/>
</dbReference>
<dbReference type="Pfam" id="PF24626">
    <property type="entry name" value="SH3_Tf2-1"/>
    <property type="match status" value="1"/>
</dbReference>
<dbReference type="PROSITE" id="PS50013">
    <property type="entry name" value="CHROMO_2"/>
    <property type="match status" value="1"/>
</dbReference>
<dbReference type="InterPro" id="IPR023780">
    <property type="entry name" value="Chromo_domain"/>
</dbReference>
<feature type="compositionally biased region" description="Basic residues" evidence="1">
    <location>
        <begin position="220"/>
        <end position="231"/>
    </location>
</feature>
<evidence type="ECO:0000259" key="2">
    <source>
        <dbReference type="PROSITE" id="PS50013"/>
    </source>
</evidence>
<reference evidence="4" key="1">
    <citation type="submission" date="2016-10" db="EMBL/GenBank/DDBJ databases">
        <authorList>
            <person name="Jeantristanb JTB J.-T."/>
            <person name="Ricardo R."/>
        </authorList>
    </citation>
    <scope>NUCLEOTIDE SEQUENCE [LARGE SCALE GENOMIC DNA]</scope>
</reference>